<proteinExistence type="inferred from homology"/>
<dbReference type="Proteomes" id="UP000641514">
    <property type="component" value="Unassembled WGS sequence"/>
</dbReference>
<dbReference type="PANTHER" id="PTHR40765">
    <property type="entry name" value="ESX-2 SECRETION SYSTEM ATPASE ECCB2"/>
    <property type="match status" value="1"/>
</dbReference>
<feature type="transmembrane region" description="Helical" evidence="10">
    <location>
        <begin position="43"/>
        <end position="64"/>
    </location>
</feature>
<evidence type="ECO:0000256" key="5">
    <source>
        <dbReference type="ARBA" id="ARBA00022741"/>
    </source>
</evidence>
<evidence type="ECO:0000256" key="8">
    <source>
        <dbReference type="ARBA" id="ARBA00022989"/>
    </source>
</evidence>
<dbReference type="InterPro" id="IPR042485">
    <property type="entry name" value="T7SS_EccB_R3"/>
</dbReference>
<name>A0A916ULM7_9ACTN</name>
<evidence type="ECO:0000256" key="7">
    <source>
        <dbReference type="ARBA" id="ARBA00022840"/>
    </source>
</evidence>
<dbReference type="Gene3D" id="2.40.50.910">
    <property type="entry name" value="Type VII secretion system EccB, repeat 3 domain"/>
    <property type="match status" value="1"/>
</dbReference>
<comment type="caution">
    <text evidence="11">The sequence shown here is derived from an EMBL/GenBank/DDBJ whole genome shotgun (WGS) entry which is preliminary data.</text>
</comment>
<comment type="similarity">
    <text evidence="2">Belongs to the EccB family.</text>
</comment>
<evidence type="ECO:0000256" key="1">
    <source>
        <dbReference type="ARBA" id="ARBA00004162"/>
    </source>
</evidence>
<dbReference type="GO" id="GO:0016787">
    <property type="term" value="F:hydrolase activity"/>
    <property type="evidence" value="ECO:0007669"/>
    <property type="project" value="UniProtKB-KW"/>
</dbReference>
<reference evidence="11" key="1">
    <citation type="journal article" date="2014" name="Int. J. Syst. Evol. Microbiol.">
        <title>Complete genome sequence of Corynebacterium casei LMG S-19264T (=DSM 44701T), isolated from a smear-ripened cheese.</title>
        <authorList>
            <consortium name="US DOE Joint Genome Institute (JGI-PGF)"/>
            <person name="Walter F."/>
            <person name="Albersmeier A."/>
            <person name="Kalinowski J."/>
            <person name="Ruckert C."/>
        </authorList>
    </citation>
    <scope>NUCLEOTIDE SEQUENCE</scope>
    <source>
        <strain evidence="11">CGMCC 1.15478</strain>
    </source>
</reference>
<sequence length="493" mass="52254">MAGNVTTRTQVSGYRFHLKRMDHALIRGDVRMLTDPLRAQNRALTVGLVIAVLGIAGCGVLAVLDPRDRLTDSKIAVGRETKGMYVQVGDTFHPVTNLASARLILGETEDAVMVNEDELAKHPRGPMLGILGAPSAVRAVDHPDEFWTVCDTAKSGDDAGRTSVIVGVHPEAGSDGEAEQLLVHGENTAVLVRRDQQHYLIYRGTRARVDIGAREVVRAFGLDGIQPREVNAGFLSSIPEVPPLESPTISDKGENPNVPVAGRKIGEVVQVNRAGETQHYVILADGVQAVGETVADLIRFTDSLGARAIPVIPPDAIRNVPTVTTLAVESYPAKLPTMIQGADIDVICGSWGTSGDANNPIVATGRNLPLPAGAALVQRVGESDPDVLRADDVYIPPGSGRYVYSTVAGHSPRTSQSSDADHRLGLPHYVSDTGVRYGVSSREDADALGIEATAVPVPWNVLKLLDAGPALTREDALVQHAGVPANPNRASPN</sequence>
<keyword evidence="6" id="KW-0378">Hydrolase</keyword>
<dbReference type="InterPro" id="IPR007795">
    <property type="entry name" value="T7SS_EccB"/>
</dbReference>
<keyword evidence="3" id="KW-1003">Cell membrane</keyword>
<evidence type="ECO:0000256" key="4">
    <source>
        <dbReference type="ARBA" id="ARBA00022692"/>
    </source>
</evidence>
<evidence type="ECO:0000256" key="10">
    <source>
        <dbReference type="SAM" id="Phobius"/>
    </source>
</evidence>
<dbReference type="AlphaFoldDB" id="A0A916ULM7"/>
<dbReference type="RefSeq" id="WP_188677835.1">
    <property type="nucleotide sequence ID" value="NZ_BMJH01000006.1"/>
</dbReference>
<dbReference type="GO" id="GO:0005886">
    <property type="term" value="C:plasma membrane"/>
    <property type="evidence" value="ECO:0007669"/>
    <property type="project" value="UniProtKB-SubCell"/>
</dbReference>
<evidence type="ECO:0000256" key="9">
    <source>
        <dbReference type="ARBA" id="ARBA00023136"/>
    </source>
</evidence>
<evidence type="ECO:0000256" key="6">
    <source>
        <dbReference type="ARBA" id="ARBA00022801"/>
    </source>
</evidence>
<dbReference type="NCBIfam" id="TIGR03919">
    <property type="entry name" value="T7SS_EccB"/>
    <property type="match status" value="1"/>
</dbReference>
<dbReference type="GO" id="GO:0005576">
    <property type="term" value="C:extracellular region"/>
    <property type="evidence" value="ECO:0007669"/>
    <property type="project" value="TreeGrafter"/>
</dbReference>
<dbReference type="InterPro" id="IPR044857">
    <property type="entry name" value="T7SS_EccB_R1"/>
</dbReference>
<dbReference type="Pfam" id="PF05108">
    <property type="entry name" value="T7SS_ESX1_EccB"/>
    <property type="match status" value="1"/>
</dbReference>
<evidence type="ECO:0000256" key="2">
    <source>
        <dbReference type="ARBA" id="ARBA00008149"/>
    </source>
</evidence>
<evidence type="ECO:0008006" key="13">
    <source>
        <dbReference type="Google" id="ProtNLM"/>
    </source>
</evidence>
<keyword evidence="12" id="KW-1185">Reference proteome</keyword>
<keyword evidence="7" id="KW-0067">ATP-binding</keyword>
<reference evidence="11" key="2">
    <citation type="submission" date="2020-09" db="EMBL/GenBank/DDBJ databases">
        <authorList>
            <person name="Sun Q."/>
            <person name="Zhou Y."/>
        </authorList>
    </citation>
    <scope>NUCLEOTIDE SEQUENCE</scope>
    <source>
        <strain evidence="11">CGMCC 1.15478</strain>
    </source>
</reference>
<dbReference type="PANTHER" id="PTHR40765:SF2">
    <property type="entry name" value="ESX-2 SECRETION SYSTEM ATPASE ECCB2"/>
    <property type="match status" value="1"/>
</dbReference>
<gene>
    <name evidence="11" type="ORF">GCM10011410_32930</name>
</gene>
<keyword evidence="4 10" id="KW-0812">Transmembrane</keyword>
<keyword evidence="9 10" id="KW-0472">Membrane</keyword>
<evidence type="ECO:0000313" key="12">
    <source>
        <dbReference type="Proteomes" id="UP000641514"/>
    </source>
</evidence>
<protein>
    <recommendedName>
        <fullName evidence="13">Type VII secretion protein EccB</fullName>
    </recommendedName>
</protein>
<dbReference type="Gene3D" id="3.30.2390.20">
    <property type="entry name" value="Type VII secretion system EccB, repeat 1 domain"/>
    <property type="match status" value="1"/>
</dbReference>
<dbReference type="GO" id="GO:0005524">
    <property type="term" value="F:ATP binding"/>
    <property type="evidence" value="ECO:0007669"/>
    <property type="project" value="UniProtKB-KW"/>
</dbReference>
<accession>A0A916ULM7</accession>
<organism evidence="11 12">
    <name type="scientific">Hoyosella rhizosphaerae</name>
    <dbReference type="NCBI Taxonomy" id="1755582"/>
    <lineage>
        <taxon>Bacteria</taxon>
        <taxon>Bacillati</taxon>
        <taxon>Actinomycetota</taxon>
        <taxon>Actinomycetes</taxon>
        <taxon>Mycobacteriales</taxon>
        <taxon>Hoyosellaceae</taxon>
        <taxon>Hoyosella</taxon>
    </lineage>
</organism>
<dbReference type="EMBL" id="BMJH01000006">
    <property type="protein sequence ID" value="GGC77040.1"/>
    <property type="molecule type" value="Genomic_DNA"/>
</dbReference>
<evidence type="ECO:0000313" key="11">
    <source>
        <dbReference type="EMBL" id="GGC77040.1"/>
    </source>
</evidence>
<comment type="subcellular location">
    <subcellularLocation>
        <location evidence="1">Cell membrane</location>
        <topology evidence="1">Single-pass membrane protein</topology>
    </subcellularLocation>
</comment>
<evidence type="ECO:0000256" key="3">
    <source>
        <dbReference type="ARBA" id="ARBA00022475"/>
    </source>
</evidence>
<keyword evidence="8 10" id="KW-1133">Transmembrane helix</keyword>
<keyword evidence="5" id="KW-0547">Nucleotide-binding</keyword>